<feature type="region of interest" description="Disordered" evidence="1">
    <location>
        <begin position="35"/>
        <end position="93"/>
    </location>
</feature>
<feature type="compositionally biased region" description="Polar residues" evidence="1">
    <location>
        <begin position="407"/>
        <end position="417"/>
    </location>
</feature>
<evidence type="ECO:0000256" key="1">
    <source>
        <dbReference type="SAM" id="MobiDB-lite"/>
    </source>
</evidence>
<accession>A0A9P4MYC2</accession>
<keyword evidence="3" id="KW-1185">Reference proteome</keyword>
<protein>
    <submittedName>
        <fullName evidence="2">Uncharacterized protein</fullName>
    </submittedName>
</protein>
<sequence length="908" mass="102249">MAQLDGYNHTGVPDSYLENSFDYRQFLLQSPKTPASLYNHSGLSPVPSGPISTPHSRHNSQPPEGPSEQMNWSYVPDDSHSSNSPTSVRTPEDSIFDQDMQDAPQEMPGFYQFNGGLPTQMPQEVDMNDPLLFGPFSEPGGTLHYGPATLMATFNSVPQPIDTQFNTHMENQASGNGMALMDSQPYNHLYGTAYTRQPTQHDPWNTQAPPRNPNEPQPDIALWDPVTAPQIIDQSVYIQEWTHNSTDPSILVPPNAPTAPPLDHHQLYLDRFISPLPMELTSSSGGTSSYSGDHNFNPTQQYFQELFMGPQSFSSPGASLNTVGINSTNVQAPLSPYQQTPVSPYQVSVSSFPAAQSPSSDTVFPQQDSGLLPSTTSDHGIILEQPERETKEREAKKSPQPIHAASTVANRSSSLVDTTPERVLFGPEPAAQRSQPRSTAGKPPGGRAVGTHLEPEVAEAAHNMRRIVACWHCVLQRDKCGPGDTCERCLKRSQRPNADCGVGCSRVKLVELTECFIPSFISTMHGNQKLEQFVASHIHQWGNREMTIILTAGEAGLPRIPVQVYEFLPKTKALVEHIQYKTDLKTHKRYPVVRKSPPLGMMLINYDEEKKYDRYVNEIVDNHLDAFEKLCWMEDDNDFQEKLFHLLARFKPRNDEEVRPNSSPKISQPRLTPRALLPQAKLLREVLRLLVVTFIMGHTLTLAEESKHFTLSRMHSYTSPADYIPNFTSSRMTTRQLKYFFQRIHTSILKTLLNKLQQTLKSSKGCDKWAIAFIIVLGLAMASEEQQKTVHLVMETNAHSGELRVEEARRRAEDACKEIDRQFRFVMMVFRWKYMRKVNPIRDADLEWEGESGFGGGFGGWVREVAGLVRENNVFLSTRQFVDISHDNQIKYTSRLVGRFLLSFWTPS</sequence>
<dbReference type="PANTHER" id="PTHR35392">
    <property type="entry name" value="ZN(II)2CYS6 TRANSCRIPTION FACTOR (EUROFUNG)-RELATED-RELATED"/>
    <property type="match status" value="1"/>
</dbReference>
<dbReference type="Proteomes" id="UP000799536">
    <property type="component" value="Unassembled WGS sequence"/>
</dbReference>
<feature type="region of interest" description="Disordered" evidence="1">
    <location>
        <begin position="196"/>
        <end position="216"/>
    </location>
</feature>
<reference evidence="2" key="1">
    <citation type="journal article" date="2020" name="Stud. Mycol.">
        <title>101 Dothideomycetes genomes: a test case for predicting lifestyles and emergence of pathogens.</title>
        <authorList>
            <person name="Haridas S."/>
            <person name="Albert R."/>
            <person name="Binder M."/>
            <person name="Bloem J."/>
            <person name="Labutti K."/>
            <person name="Salamov A."/>
            <person name="Andreopoulos B."/>
            <person name="Baker S."/>
            <person name="Barry K."/>
            <person name="Bills G."/>
            <person name="Bluhm B."/>
            <person name="Cannon C."/>
            <person name="Castanera R."/>
            <person name="Culley D."/>
            <person name="Daum C."/>
            <person name="Ezra D."/>
            <person name="Gonzalez J."/>
            <person name="Henrissat B."/>
            <person name="Kuo A."/>
            <person name="Liang C."/>
            <person name="Lipzen A."/>
            <person name="Lutzoni F."/>
            <person name="Magnuson J."/>
            <person name="Mondo S."/>
            <person name="Nolan M."/>
            <person name="Ohm R."/>
            <person name="Pangilinan J."/>
            <person name="Park H.-J."/>
            <person name="Ramirez L."/>
            <person name="Alfaro M."/>
            <person name="Sun H."/>
            <person name="Tritt A."/>
            <person name="Yoshinaga Y."/>
            <person name="Zwiers L.-H."/>
            <person name="Turgeon B."/>
            <person name="Goodwin S."/>
            <person name="Spatafora J."/>
            <person name="Crous P."/>
            <person name="Grigoriev I."/>
        </authorList>
    </citation>
    <scope>NUCLEOTIDE SEQUENCE</scope>
    <source>
        <strain evidence="2">ATCC 74209</strain>
    </source>
</reference>
<feature type="compositionally biased region" description="Polar residues" evidence="1">
    <location>
        <begin position="349"/>
        <end position="378"/>
    </location>
</feature>
<feature type="compositionally biased region" description="Basic and acidic residues" evidence="1">
    <location>
        <begin position="385"/>
        <end position="397"/>
    </location>
</feature>
<feature type="compositionally biased region" description="Polar residues" evidence="1">
    <location>
        <begin position="50"/>
        <end position="72"/>
    </location>
</feature>
<evidence type="ECO:0000313" key="3">
    <source>
        <dbReference type="Proteomes" id="UP000799536"/>
    </source>
</evidence>
<dbReference type="InterPro" id="IPR052973">
    <property type="entry name" value="Fungal_sec-metab_reg_TF"/>
</dbReference>
<dbReference type="EMBL" id="ML994007">
    <property type="protein sequence ID" value="KAF2200750.1"/>
    <property type="molecule type" value="Genomic_DNA"/>
</dbReference>
<dbReference type="OrthoDB" id="4226666at2759"/>
<dbReference type="PANTHER" id="PTHR35392:SF1">
    <property type="entry name" value="ZN(II)2CYS6 TRANSCRIPTION FACTOR (EUROFUNG)"/>
    <property type="match status" value="1"/>
</dbReference>
<feature type="compositionally biased region" description="Polar residues" evidence="1">
    <location>
        <begin position="196"/>
        <end position="209"/>
    </location>
</feature>
<proteinExistence type="predicted"/>
<organism evidence="2 3">
    <name type="scientific">Delitschia confertaspora ATCC 74209</name>
    <dbReference type="NCBI Taxonomy" id="1513339"/>
    <lineage>
        <taxon>Eukaryota</taxon>
        <taxon>Fungi</taxon>
        <taxon>Dikarya</taxon>
        <taxon>Ascomycota</taxon>
        <taxon>Pezizomycotina</taxon>
        <taxon>Dothideomycetes</taxon>
        <taxon>Pleosporomycetidae</taxon>
        <taxon>Pleosporales</taxon>
        <taxon>Delitschiaceae</taxon>
        <taxon>Delitschia</taxon>
    </lineage>
</organism>
<dbReference type="AlphaFoldDB" id="A0A9P4MYC2"/>
<gene>
    <name evidence="2" type="ORF">GQ43DRAFT_463734</name>
</gene>
<feature type="region of interest" description="Disordered" evidence="1">
    <location>
        <begin position="349"/>
        <end position="450"/>
    </location>
</feature>
<evidence type="ECO:0000313" key="2">
    <source>
        <dbReference type="EMBL" id="KAF2200750.1"/>
    </source>
</evidence>
<name>A0A9P4MYC2_9PLEO</name>
<comment type="caution">
    <text evidence="2">The sequence shown here is derived from an EMBL/GenBank/DDBJ whole genome shotgun (WGS) entry which is preliminary data.</text>
</comment>